<evidence type="ECO:0000256" key="2">
    <source>
        <dbReference type="ARBA" id="ARBA00022692"/>
    </source>
</evidence>
<feature type="region of interest" description="Disordered" evidence="5">
    <location>
        <begin position="476"/>
        <end position="519"/>
    </location>
</feature>
<feature type="compositionally biased region" description="Basic residues" evidence="5">
    <location>
        <begin position="690"/>
        <end position="702"/>
    </location>
</feature>
<dbReference type="RefSeq" id="XP_028488703.1">
    <property type="nucleotide sequence ID" value="XM_028633570.1"/>
</dbReference>
<feature type="chain" id="PRO_5018988925" evidence="7">
    <location>
        <begin position="18"/>
        <end position="772"/>
    </location>
</feature>
<dbReference type="Proteomes" id="UP000283841">
    <property type="component" value="Unassembled WGS sequence"/>
</dbReference>
<evidence type="ECO:0000313" key="9">
    <source>
        <dbReference type="Proteomes" id="UP000283841"/>
    </source>
</evidence>
<feature type="region of interest" description="Disordered" evidence="5">
    <location>
        <begin position="640"/>
        <end position="704"/>
    </location>
</feature>
<feature type="region of interest" description="Disordered" evidence="5">
    <location>
        <begin position="733"/>
        <end position="772"/>
    </location>
</feature>
<comment type="subcellular location">
    <subcellularLocation>
        <location evidence="1">Membrane</location>
        <topology evidence="1">Single-pass membrane protein</topology>
    </subcellularLocation>
</comment>
<dbReference type="AlphaFoldDB" id="A0A443I4N7"/>
<evidence type="ECO:0000256" key="1">
    <source>
        <dbReference type="ARBA" id="ARBA00004167"/>
    </source>
</evidence>
<feature type="region of interest" description="Disordered" evidence="5">
    <location>
        <begin position="180"/>
        <end position="212"/>
    </location>
</feature>
<dbReference type="VEuPathDB" id="FungiDB:C8Q69DRAFT_523751"/>
<feature type="compositionally biased region" description="Polar residues" evidence="5">
    <location>
        <begin position="666"/>
        <end position="676"/>
    </location>
</feature>
<evidence type="ECO:0000256" key="5">
    <source>
        <dbReference type="SAM" id="MobiDB-lite"/>
    </source>
</evidence>
<feature type="region of interest" description="Disordered" evidence="5">
    <location>
        <begin position="321"/>
        <end position="344"/>
    </location>
</feature>
<evidence type="ECO:0000256" key="3">
    <source>
        <dbReference type="ARBA" id="ARBA00022989"/>
    </source>
</evidence>
<keyword evidence="7" id="KW-0732">Signal</keyword>
<reference evidence="8 9" key="1">
    <citation type="journal article" date="2018" name="Front. Microbiol.">
        <title>Genomic and genetic insights into a cosmopolitan fungus, Paecilomyces variotii (Eurotiales).</title>
        <authorList>
            <person name="Urquhart A.S."/>
            <person name="Mondo S.J."/>
            <person name="Makela M.R."/>
            <person name="Hane J.K."/>
            <person name="Wiebenga A."/>
            <person name="He G."/>
            <person name="Mihaltcheva S."/>
            <person name="Pangilinan J."/>
            <person name="Lipzen A."/>
            <person name="Barry K."/>
            <person name="de Vries R.P."/>
            <person name="Grigoriev I.V."/>
            <person name="Idnurm A."/>
        </authorList>
    </citation>
    <scope>NUCLEOTIDE SEQUENCE [LARGE SCALE GENOMIC DNA]</scope>
    <source>
        <strain evidence="8 9">CBS 101075</strain>
    </source>
</reference>
<keyword evidence="2 6" id="KW-0812">Transmembrane</keyword>
<evidence type="ECO:0000256" key="7">
    <source>
        <dbReference type="SAM" id="SignalP"/>
    </source>
</evidence>
<keyword evidence="3 6" id="KW-1133">Transmembrane helix</keyword>
<dbReference type="GeneID" id="39602847"/>
<gene>
    <name evidence="8" type="ORF">C8Q69DRAFT_523751</name>
</gene>
<dbReference type="PANTHER" id="PTHR15549">
    <property type="entry name" value="PAIRED IMMUNOGLOBULIN-LIKE TYPE 2 RECEPTOR"/>
    <property type="match status" value="1"/>
</dbReference>
<evidence type="ECO:0000256" key="6">
    <source>
        <dbReference type="SAM" id="Phobius"/>
    </source>
</evidence>
<dbReference type="InterPro" id="IPR051694">
    <property type="entry name" value="Immunoregulatory_rcpt-like"/>
</dbReference>
<feature type="compositionally biased region" description="Low complexity" evidence="5">
    <location>
        <begin position="496"/>
        <end position="507"/>
    </location>
</feature>
<sequence length="772" mass="86115">MFLVFVSLMALQTSTHGLSDPDRNTLHPRDSQIDIEEVSESRSVSTSMFRCERGEPIFSIPQTLATVIPPPFPTTSSETTSTSRETTSWYTTTFFTTFPTGTATQSDSTIISSNSTATTSSTTPTETQAHGTKKGKAPTVIIAVIAVLVVILCCLLFAIWYFRKKRKRFYSERGKERLPDINRPQTRSAGGLGLRVPMGDLRSSGGNGSPTSLVKRILPHSMFSRNRDLGCPCPQPPDDNAKYGPNSSPLNEQFPLKETHGPATPSKHHRVAPLKLHDETGDAGDFGQAGHHQSGNGANDEIESIIDRYAEVPDHEGFEYASPTGQGIERWSQGYVSPESSTPRMEMVERPRSEPLFFKLHNSGSPGWKRPSPVTPLTPSTGLRTEDCDTPLFPRMASLRADNGQQQQHSTRNDQGEWSKDSPRYYSDQNTDPEYESRKRDLQRRFGFGEQVFPLRSRNRASPSYTGHSRDVSTMHGWGTFANNDPRWEERTEQASSGLNSGNRLGSQDTPHSEDYDPNNVIERQESRSHSITSLHPRPLVIRKVNSLPLLESILSELGSSSEAAWSDSRASRLPDEPLEYLPATRYDPEDRALYDVRGSYGSEDTIREIHSTIEGFNNMEGISQDDIEETRSHYEYENFESHGEGSPKHLTPYGHINPSEHSTRTDPSPNSSRLSQVDLGSVSGSLRMSGRRSSIKTHLPRQRSEETFISDDLFGPKVRAMRAGREYVLAASGRLKPSAGGPDQYGDSRDSVRNLRRDMKGKMPEREQYNS</sequence>
<name>A0A443I4N7_BYSSP</name>
<feature type="compositionally biased region" description="Polar residues" evidence="5">
    <location>
        <begin position="334"/>
        <end position="343"/>
    </location>
</feature>
<protein>
    <submittedName>
        <fullName evidence="8">Uncharacterized protein</fullName>
    </submittedName>
</protein>
<comment type="caution">
    <text evidence="8">The sequence shown here is derived from an EMBL/GenBank/DDBJ whole genome shotgun (WGS) entry which is preliminary data.</text>
</comment>
<feature type="compositionally biased region" description="Basic and acidic residues" evidence="5">
    <location>
        <begin position="411"/>
        <end position="423"/>
    </location>
</feature>
<feature type="region of interest" description="Disordered" evidence="5">
    <location>
        <begin position="233"/>
        <end position="271"/>
    </location>
</feature>
<feature type="transmembrane region" description="Helical" evidence="6">
    <location>
        <begin position="140"/>
        <end position="162"/>
    </location>
</feature>
<proteinExistence type="predicted"/>
<dbReference type="GO" id="GO:0016020">
    <property type="term" value="C:membrane"/>
    <property type="evidence" value="ECO:0007669"/>
    <property type="project" value="UniProtKB-SubCell"/>
</dbReference>
<keyword evidence="4 6" id="KW-0472">Membrane</keyword>
<feature type="region of interest" description="Disordered" evidence="5">
    <location>
        <begin position="113"/>
        <end position="132"/>
    </location>
</feature>
<feature type="compositionally biased region" description="Basic and acidic residues" evidence="5">
    <location>
        <begin position="747"/>
        <end position="772"/>
    </location>
</feature>
<dbReference type="GO" id="GO:0071944">
    <property type="term" value="C:cell periphery"/>
    <property type="evidence" value="ECO:0007669"/>
    <property type="project" value="UniProtKB-ARBA"/>
</dbReference>
<dbReference type="EMBL" id="RCNU01000001">
    <property type="protein sequence ID" value="RWQ99058.1"/>
    <property type="molecule type" value="Genomic_DNA"/>
</dbReference>
<organism evidence="8 9">
    <name type="scientific">Byssochlamys spectabilis</name>
    <name type="common">Paecilomyces variotii</name>
    <dbReference type="NCBI Taxonomy" id="264951"/>
    <lineage>
        <taxon>Eukaryota</taxon>
        <taxon>Fungi</taxon>
        <taxon>Dikarya</taxon>
        <taxon>Ascomycota</taxon>
        <taxon>Pezizomycotina</taxon>
        <taxon>Eurotiomycetes</taxon>
        <taxon>Eurotiomycetidae</taxon>
        <taxon>Eurotiales</taxon>
        <taxon>Thermoascaceae</taxon>
        <taxon>Paecilomyces</taxon>
    </lineage>
</organism>
<feature type="compositionally biased region" description="Low complexity" evidence="5">
    <location>
        <begin position="113"/>
        <end position="127"/>
    </location>
</feature>
<feature type="region of interest" description="Disordered" evidence="5">
    <location>
        <begin position="362"/>
        <end position="440"/>
    </location>
</feature>
<keyword evidence="9" id="KW-1185">Reference proteome</keyword>
<evidence type="ECO:0000256" key="4">
    <source>
        <dbReference type="ARBA" id="ARBA00023136"/>
    </source>
</evidence>
<accession>A0A443I4N7</accession>
<evidence type="ECO:0000313" key="8">
    <source>
        <dbReference type="EMBL" id="RWQ99058.1"/>
    </source>
</evidence>
<feature type="signal peptide" evidence="7">
    <location>
        <begin position="1"/>
        <end position="17"/>
    </location>
</feature>